<dbReference type="PROSITE" id="PS50995">
    <property type="entry name" value="HTH_MARR_2"/>
    <property type="match status" value="1"/>
</dbReference>
<accession>A0AAW9Q9E0</accession>
<dbReference type="InterPro" id="IPR036388">
    <property type="entry name" value="WH-like_DNA-bd_sf"/>
</dbReference>
<comment type="caution">
    <text evidence="2">The sequence shown here is derived from an EMBL/GenBank/DDBJ whole genome shotgun (WGS) entry which is preliminary data.</text>
</comment>
<dbReference type="Pfam" id="PF12802">
    <property type="entry name" value="MarR_2"/>
    <property type="match status" value="1"/>
</dbReference>
<name>A0AAW9Q9E0_9BURK</name>
<dbReference type="PANTHER" id="PTHR33164">
    <property type="entry name" value="TRANSCRIPTIONAL REGULATOR, MARR FAMILY"/>
    <property type="match status" value="1"/>
</dbReference>
<gene>
    <name evidence="2" type="ORF">V4F39_05335</name>
</gene>
<proteinExistence type="predicted"/>
<dbReference type="SUPFAM" id="SSF46785">
    <property type="entry name" value="Winged helix' DNA-binding domain"/>
    <property type="match status" value="1"/>
</dbReference>
<evidence type="ECO:0000313" key="2">
    <source>
        <dbReference type="EMBL" id="MEF7613327.1"/>
    </source>
</evidence>
<dbReference type="InterPro" id="IPR039422">
    <property type="entry name" value="MarR/SlyA-like"/>
</dbReference>
<dbReference type="Proteomes" id="UP001336250">
    <property type="component" value="Unassembled WGS sequence"/>
</dbReference>
<organism evidence="2 3">
    <name type="scientific">Aquincola agrisoli</name>
    <dbReference type="NCBI Taxonomy" id="3119538"/>
    <lineage>
        <taxon>Bacteria</taxon>
        <taxon>Pseudomonadati</taxon>
        <taxon>Pseudomonadota</taxon>
        <taxon>Betaproteobacteria</taxon>
        <taxon>Burkholderiales</taxon>
        <taxon>Sphaerotilaceae</taxon>
        <taxon>Aquincola</taxon>
    </lineage>
</organism>
<evidence type="ECO:0000313" key="3">
    <source>
        <dbReference type="Proteomes" id="UP001336250"/>
    </source>
</evidence>
<sequence length="148" mass="16214">MRVLRRFRVVFNAVRTHFQQVEKSVGLGGAQAWALSVIGQRPGIGVGELAREMDIHQSTASNLVRQLLARGLVATEPHATDRRAVQLRALPAGQRVMSRSKGPFSGVLPRALAELDEATLLRLDEDLSRLIEVLDADQRAATQTLADL</sequence>
<dbReference type="EMBL" id="JAZIBG010000017">
    <property type="protein sequence ID" value="MEF7613327.1"/>
    <property type="molecule type" value="Genomic_DNA"/>
</dbReference>
<dbReference type="PANTHER" id="PTHR33164:SF43">
    <property type="entry name" value="HTH-TYPE TRANSCRIPTIONAL REPRESSOR YETL"/>
    <property type="match status" value="1"/>
</dbReference>
<dbReference type="InterPro" id="IPR036390">
    <property type="entry name" value="WH_DNA-bd_sf"/>
</dbReference>
<dbReference type="SMART" id="SM00347">
    <property type="entry name" value="HTH_MARR"/>
    <property type="match status" value="1"/>
</dbReference>
<protein>
    <submittedName>
        <fullName evidence="2">MarR family transcriptional regulator</fullName>
    </submittedName>
</protein>
<feature type="domain" description="HTH marR-type" evidence="1">
    <location>
        <begin position="1"/>
        <end position="132"/>
    </location>
</feature>
<evidence type="ECO:0000259" key="1">
    <source>
        <dbReference type="PROSITE" id="PS50995"/>
    </source>
</evidence>
<keyword evidence="3" id="KW-1185">Reference proteome</keyword>
<dbReference type="AlphaFoldDB" id="A0AAW9Q9E0"/>
<dbReference type="GO" id="GO:0003700">
    <property type="term" value="F:DNA-binding transcription factor activity"/>
    <property type="evidence" value="ECO:0007669"/>
    <property type="project" value="InterPro"/>
</dbReference>
<dbReference type="InterPro" id="IPR000835">
    <property type="entry name" value="HTH_MarR-typ"/>
</dbReference>
<dbReference type="GO" id="GO:0006950">
    <property type="term" value="P:response to stress"/>
    <property type="evidence" value="ECO:0007669"/>
    <property type="project" value="TreeGrafter"/>
</dbReference>
<dbReference type="Gene3D" id="1.10.10.10">
    <property type="entry name" value="Winged helix-like DNA-binding domain superfamily/Winged helix DNA-binding domain"/>
    <property type="match status" value="1"/>
</dbReference>
<reference evidence="2 3" key="1">
    <citation type="submission" date="2024-02" db="EMBL/GenBank/DDBJ databases">
        <title>Genome sequence of Aquincola sp. MAHUQ-54.</title>
        <authorList>
            <person name="Huq M.A."/>
        </authorList>
    </citation>
    <scope>NUCLEOTIDE SEQUENCE [LARGE SCALE GENOMIC DNA]</scope>
    <source>
        <strain evidence="2 3">MAHUQ-54</strain>
    </source>
</reference>